<accession>A0A225DB19</accession>
<comment type="caution">
    <text evidence="1">The sequence shown here is derived from an EMBL/GenBank/DDBJ whole genome shotgun (WGS) entry which is preliminary data.</text>
</comment>
<dbReference type="AlphaFoldDB" id="A0A225DB19"/>
<evidence type="ECO:0000313" key="2">
    <source>
        <dbReference type="Proteomes" id="UP000214646"/>
    </source>
</evidence>
<keyword evidence="2" id="KW-1185">Reference proteome</keyword>
<dbReference type="Proteomes" id="UP000214646">
    <property type="component" value="Unassembled WGS sequence"/>
</dbReference>
<reference evidence="2" key="1">
    <citation type="submission" date="2017-06" db="EMBL/GenBank/DDBJ databases">
        <title>Genome analysis of Fimbriiglobus ruber SP5, the first member of the order Planctomycetales with confirmed chitinolytic capability.</title>
        <authorList>
            <person name="Ravin N.V."/>
            <person name="Rakitin A.L."/>
            <person name="Ivanova A.A."/>
            <person name="Beletsky A.V."/>
            <person name="Kulichevskaya I.S."/>
            <person name="Mardanov A.V."/>
            <person name="Dedysh S.N."/>
        </authorList>
    </citation>
    <scope>NUCLEOTIDE SEQUENCE [LARGE SCALE GENOMIC DNA]</scope>
    <source>
        <strain evidence="2">SP5</strain>
    </source>
</reference>
<name>A0A225DB19_9BACT</name>
<gene>
    <name evidence="1" type="ORF">FRUB_08301</name>
</gene>
<protein>
    <submittedName>
        <fullName evidence="1">Uncharacterized protein</fullName>
    </submittedName>
</protein>
<proteinExistence type="predicted"/>
<dbReference type="EMBL" id="NIDE01000017">
    <property type="protein sequence ID" value="OWK35738.1"/>
    <property type="molecule type" value="Genomic_DNA"/>
</dbReference>
<organism evidence="1 2">
    <name type="scientific">Fimbriiglobus ruber</name>
    <dbReference type="NCBI Taxonomy" id="1908690"/>
    <lineage>
        <taxon>Bacteria</taxon>
        <taxon>Pseudomonadati</taxon>
        <taxon>Planctomycetota</taxon>
        <taxon>Planctomycetia</taxon>
        <taxon>Gemmatales</taxon>
        <taxon>Gemmataceae</taxon>
        <taxon>Fimbriiglobus</taxon>
    </lineage>
</organism>
<sequence length="55" mass="6183">MYANWEPTCLLMSSAPVDAAVTELFPAAVTPARVDVALRSLDAYEADRVEVWWQR</sequence>
<evidence type="ECO:0000313" key="1">
    <source>
        <dbReference type="EMBL" id="OWK35738.1"/>
    </source>
</evidence>